<evidence type="ECO:0000256" key="2">
    <source>
        <dbReference type="ARBA" id="ARBA00022801"/>
    </source>
</evidence>
<dbReference type="PROSITE" id="PS00893">
    <property type="entry name" value="NUDIX_BOX"/>
    <property type="match status" value="1"/>
</dbReference>
<dbReference type="RefSeq" id="WP_342113156.1">
    <property type="nucleotide sequence ID" value="NZ_JBCAUN010000002.1"/>
</dbReference>
<dbReference type="EMBL" id="JBCLVG010000002">
    <property type="protein sequence ID" value="MEN1946657.1"/>
    <property type="molecule type" value="Genomic_DNA"/>
</dbReference>
<sequence>MAAVEDYSEAYAGEHGRFAVIPAAYVVLRRGDDVLLQRRADTGYYDGYWAAGAAGHVEQGESLLAAAAREALEELGVRVEVHDLVTLTVMHRTGGTGAAIDERLDVFFACTQWTGDPALQEDKASDLRWFALDALPDSVVPHELAVLEALRDGTLEPITTFGF</sequence>
<keyword evidence="2" id="KW-0378">Hydrolase</keyword>
<evidence type="ECO:0000259" key="3">
    <source>
        <dbReference type="PROSITE" id="PS51462"/>
    </source>
</evidence>
<dbReference type="PROSITE" id="PS51462">
    <property type="entry name" value="NUDIX"/>
    <property type="match status" value="1"/>
</dbReference>
<organism evidence="4 5">
    <name type="scientific">Leifsonia stereocauli</name>
    <dbReference type="NCBI Taxonomy" id="3134136"/>
    <lineage>
        <taxon>Bacteria</taxon>
        <taxon>Bacillati</taxon>
        <taxon>Actinomycetota</taxon>
        <taxon>Actinomycetes</taxon>
        <taxon>Micrococcales</taxon>
        <taxon>Microbacteriaceae</taxon>
        <taxon>Leifsonia</taxon>
    </lineage>
</organism>
<dbReference type="InterPro" id="IPR015797">
    <property type="entry name" value="NUDIX_hydrolase-like_dom_sf"/>
</dbReference>
<dbReference type="InterPro" id="IPR020084">
    <property type="entry name" value="NUDIX_hydrolase_CS"/>
</dbReference>
<protein>
    <submittedName>
        <fullName evidence="4">NUDIX domain-containing protein</fullName>
    </submittedName>
</protein>
<keyword evidence="5" id="KW-1185">Reference proteome</keyword>
<dbReference type="InterPro" id="IPR000086">
    <property type="entry name" value="NUDIX_hydrolase_dom"/>
</dbReference>
<gene>
    <name evidence="4" type="ORF">WJX64_08875</name>
</gene>
<proteinExistence type="predicted"/>
<name>A0ABU9W3U1_9MICO</name>
<dbReference type="Gene3D" id="3.90.79.10">
    <property type="entry name" value="Nucleoside Triphosphate Pyrophosphohydrolase"/>
    <property type="match status" value="1"/>
</dbReference>
<dbReference type="PANTHER" id="PTHR43046:SF16">
    <property type="entry name" value="ADP-RIBOSE PYROPHOSPHATASE YJHB-RELATED"/>
    <property type="match status" value="1"/>
</dbReference>
<accession>A0ABU9W3U1</accession>
<evidence type="ECO:0000313" key="5">
    <source>
        <dbReference type="Proteomes" id="UP001425155"/>
    </source>
</evidence>
<dbReference type="Pfam" id="PF00293">
    <property type="entry name" value="NUDIX"/>
    <property type="match status" value="1"/>
</dbReference>
<evidence type="ECO:0000313" key="4">
    <source>
        <dbReference type="EMBL" id="MEN1946657.1"/>
    </source>
</evidence>
<dbReference type="PANTHER" id="PTHR43046">
    <property type="entry name" value="GDP-MANNOSE MANNOSYL HYDROLASE"/>
    <property type="match status" value="1"/>
</dbReference>
<comment type="caution">
    <text evidence="4">The sequence shown here is derived from an EMBL/GenBank/DDBJ whole genome shotgun (WGS) entry which is preliminary data.</text>
</comment>
<comment type="cofactor">
    <cofactor evidence="1">
        <name>Mg(2+)</name>
        <dbReference type="ChEBI" id="CHEBI:18420"/>
    </cofactor>
</comment>
<feature type="domain" description="Nudix hydrolase" evidence="3">
    <location>
        <begin position="19"/>
        <end position="152"/>
    </location>
</feature>
<dbReference type="SUPFAM" id="SSF55811">
    <property type="entry name" value="Nudix"/>
    <property type="match status" value="1"/>
</dbReference>
<dbReference type="Proteomes" id="UP001425155">
    <property type="component" value="Unassembled WGS sequence"/>
</dbReference>
<reference evidence="4 5" key="1">
    <citation type="submission" date="2024-03" db="EMBL/GenBank/DDBJ databases">
        <title>YIM 134122 draft genome.</title>
        <authorList>
            <person name="Zuo S."/>
            <person name="Xiong L."/>
        </authorList>
    </citation>
    <scope>NUCLEOTIDE SEQUENCE [LARGE SCALE GENOMIC DNA]</scope>
    <source>
        <strain evidence="4 5">YIM 134122</strain>
    </source>
</reference>
<evidence type="ECO:0000256" key="1">
    <source>
        <dbReference type="ARBA" id="ARBA00001946"/>
    </source>
</evidence>